<evidence type="ECO:0000256" key="1">
    <source>
        <dbReference type="SAM" id="MobiDB-lite"/>
    </source>
</evidence>
<feature type="region of interest" description="Disordered" evidence="1">
    <location>
        <begin position="190"/>
        <end position="221"/>
    </location>
</feature>
<feature type="compositionally biased region" description="Acidic residues" evidence="1">
    <location>
        <begin position="199"/>
        <end position="221"/>
    </location>
</feature>
<evidence type="ECO:0000313" key="4">
    <source>
        <dbReference type="Proteomes" id="UP000008672"/>
    </source>
</evidence>
<evidence type="ECO:0000313" key="3">
    <source>
        <dbReference type="Ensembl" id="ENSLACP00000019660.1"/>
    </source>
</evidence>
<dbReference type="Gene3D" id="3.40.30.10">
    <property type="entry name" value="Glutaredoxin"/>
    <property type="match status" value="1"/>
</dbReference>
<dbReference type="Pfam" id="PF13905">
    <property type="entry name" value="Thioredoxin_8"/>
    <property type="match status" value="1"/>
</dbReference>
<protein>
    <submittedName>
        <fullName evidence="3">Nucleoredoxin like 1</fullName>
    </submittedName>
</protein>
<feature type="domain" description="Thioredoxin-like fold" evidence="2">
    <location>
        <begin position="32"/>
        <end position="131"/>
    </location>
</feature>
<dbReference type="KEGG" id="lcm:102364526"/>
<dbReference type="AlphaFoldDB" id="H3BCN9"/>
<dbReference type="Ensembl" id="ENSLACT00000019798.1">
    <property type="protein sequence ID" value="ENSLACP00000019660.1"/>
    <property type="gene ID" value="ENSLACG00000017286.1"/>
</dbReference>
<evidence type="ECO:0000259" key="2">
    <source>
        <dbReference type="Pfam" id="PF13905"/>
    </source>
</evidence>
<keyword evidence="4" id="KW-1185">Reference proteome</keyword>
<dbReference type="EMBL" id="AFYH01036373">
    <property type="status" value="NOT_ANNOTATED_CDS"/>
    <property type="molecule type" value="Genomic_DNA"/>
</dbReference>
<reference evidence="4" key="1">
    <citation type="submission" date="2011-08" db="EMBL/GenBank/DDBJ databases">
        <title>The draft genome of Latimeria chalumnae.</title>
        <authorList>
            <person name="Di Palma F."/>
            <person name="Alfoldi J."/>
            <person name="Johnson J."/>
            <person name="Berlin A."/>
            <person name="Gnerre S."/>
            <person name="Jaffe D."/>
            <person name="MacCallum I."/>
            <person name="Young S."/>
            <person name="Walker B.J."/>
            <person name="Lander E."/>
            <person name="Lindblad-Toh K."/>
        </authorList>
    </citation>
    <scope>NUCLEOTIDE SEQUENCE [LARGE SCALE GENOMIC DNA]</scope>
    <source>
        <strain evidence="4">Wild caught</strain>
    </source>
</reference>
<sequence length="221" mass="26037">MVDLFSGKTLRRNTTKHDELDCERELTQVLQNKVVLLYFGSGECLRCQEFSPILKDFFVKLTDEFYVLRASQIVVVYISQDQMEKKQKKFLKDMPKKWLFLPFEDDFKRDLECMFNVDQIPTVVVVKPDGEPITTNGVDEITSLGPTCFKNWQEAANIIDRTFLLSECYDRIPRRAFTEPFRCLKYKVDKKKKGHEGEDVGEEEEEEEEEEDDEDDDNTWS</sequence>
<dbReference type="PANTHER" id="PTHR47109:SF1">
    <property type="entry name" value="NUCLEOREDOXIN-LIKE PROTEIN 1"/>
    <property type="match status" value="1"/>
</dbReference>
<proteinExistence type="predicted"/>
<dbReference type="PANTHER" id="PTHR47109">
    <property type="entry name" value="NUCLEOREDOXIN-LIKE PROTEIN 1"/>
    <property type="match status" value="1"/>
</dbReference>
<dbReference type="FunCoup" id="H3BCN9">
    <property type="interactions" value="5"/>
</dbReference>
<dbReference type="InParanoid" id="H3BCN9"/>
<dbReference type="EMBL" id="AFYH01036374">
    <property type="status" value="NOT_ANNOTATED_CDS"/>
    <property type="molecule type" value="Genomic_DNA"/>
</dbReference>
<dbReference type="OMA" id="KTMPKRW"/>
<dbReference type="SUPFAM" id="SSF52833">
    <property type="entry name" value="Thioredoxin-like"/>
    <property type="match status" value="1"/>
</dbReference>
<accession>H3BCN9</accession>
<gene>
    <name evidence="3" type="primary">NXNL1</name>
</gene>
<dbReference type="HOGENOM" id="CLU_116457_0_0_1"/>
<dbReference type="InterPro" id="IPR012336">
    <property type="entry name" value="Thioredoxin-like_fold"/>
</dbReference>
<dbReference type="eggNOG" id="KOG2501">
    <property type="taxonomic scope" value="Eukaryota"/>
</dbReference>
<dbReference type="GeneTree" id="ENSGT00940000161246"/>
<name>H3BCN9_LATCH</name>
<dbReference type="OrthoDB" id="189920at2759"/>
<organism evidence="3 4">
    <name type="scientific">Latimeria chalumnae</name>
    <name type="common">Coelacanth</name>
    <dbReference type="NCBI Taxonomy" id="7897"/>
    <lineage>
        <taxon>Eukaryota</taxon>
        <taxon>Metazoa</taxon>
        <taxon>Chordata</taxon>
        <taxon>Craniata</taxon>
        <taxon>Vertebrata</taxon>
        <taxon>Euteleostomi</taxon>
        <taxon>Coelacanthiformes</taxon>
        <taxon>Coelacanthidae</taxon>
        <taxon>Latimeria</taxon>
    </lineage>
</organism>
<reference evidence="3" key="3">
    <citation type="submission" date="2025-09" db="UniProtKB">
        <authorList>
            <consortium name="Ensembl"/>
        </authorList>
    </citation>
    <scope>IDENTIFICATION</scope>
</reference>
<dbReference type="Proteomes" id="UP000008672">
    <property type="component" value="Unassembled WGS sequence"/>
</dbReference>
<dbReference type="GO" id="GO:0005739">
    <property type="term" value="C:mitochondrion"/>
    <property type="evidence" value="ECO:0007669"/>
    <property type="project" value="TreeGrafter"/>
</dbReference>
<dbReference type="InterPro" id="IPR029520">
    <property type="entry name" value="RdCVF"/>
</dbReference>
<reference evidence="3" key="2">
    <citation type="submission" date="2025-08" db="UniProtKB">
        <authorList>
            <consortium name="Ensembl"/>
        </authorList>
    </citation>
    <scope>IDENTIFICATION</scope>
</reference>
<dbReference type="InterPro" id="IPR036249">
    <property type="entry name" value="Thioredoxin-like_sf"/>
</dbReference>
<dbReference type="GO" id="GO:0045494">
    <property type="term" value="P:photoreceptor cell maintenance"/>
    <property type="evidence" value="ECO:0007669"/>
    <property type="project" value="InterPro"/>
</dbReference>
<dbReference type="STRING" id="7897.ENSLACP00000019660"/>